<comment type="caution">
    <text evidence="2">The sequence shown here is derived from an EMBL/GenBank/DDBJ whole genome shotgun (WGS) entry which is preliminary data.</text>
</comment>
<protein>
    <submittedName>
        <fullName evidence="2">Uncharacterized protein</fullName>
    </submittedName>
</protein>
<accession>A0A813K921</accession>
<name>A0A813K921_POLGL</name>
<evidence type="ECO:0000256" key="1">
    <source>
        <dbReference type="SAM" id="MobiDB-lite"/>
    </source>
</evidence>
<organism evidence="2 3">
    <name type="scientific">Polarella glacialis</name>
    <name type="common">Dinoflagellate</name>
    <dbReference type="NCBI Taxonomy" id="89957"/>
    <lineage>
        <taxon>Eukaryota</taxon>
        <taxon>Sar</taxon>
        <taxon>Alveolata</taxon>
        <taxon>Dinophyceae</taxon>
        <taxon>Suessiales</taxon>
        <taxon>Suessiaceae</taxon>
        <taxon>Polarella</taxon>
    </lineage>
</organism>
<evidence type="ECO:0000313" key="2">
    <source>
        <dbReference type="EMBL" id="CAE8697167.1"/>
    </source>
</evidence>
<proteinExistence type="predicted"/>
<feature type="region of interest" description="Disordered" evidence="1">
    <location>
        <begin position="21"/>
        <end position="65"/>
    </location>
</feature>
<evidence type="ECO:0000313" key="3">
    <source>
        <dbReference type="Proteomes" id="UP000626109"/>
    </source>
</evidence>
<feature type="compositionally biased region" description="Low complexity" evidence="1">
    <location>
        <begin position="30"/>
        <end position="40"/>
    </location>
</feature>
<dbReference type="AlphaFoldDB" id="A0A813K921"/>
<dbReference type="Proteomes" id="UP000626109">
    <property type="component" value="Unassembled WGS sequence"/>
</dbReference>
<dbReference type="EMBL" id="CAJNNW010028663">
    <property type="protein sequence ID" value="CAE8697167.1"/>
    <property type="molecule type" value="Genomic_DNA"/>
</dbReference>
<sequence length="133" mass="13138">MILDSLAPAKSWADIVKSSVRANNTDEETSAGASCSASDGRSGDSDSEGAESTAGAPLEPAGVGQSVLRSSAAPFSPAGGSFSFTPFVPAGAPPGLDALLPPMAAMAPPPGLRTPLRSKAAAFVPATPVDFHS</sequence>
<reference evidence="2" key="1">
    <citation type="submission" date="2021-02" db="EMBL/GenBank/DDBJ databases">
        <authorList>
            <person name="Dougan E. K."/>
            <person name="Rhodes N."/>
            <person name="Thang M."/>
            <person name="Chan C."/>
        </authorList>
    </citation>
    <scope>NUCLEOTIDE SEQUENCE</scope>
</reference>
<gene>
    <name evidence="2" type="ORF">PGLA2088_LOCUS30154</name>
</gene>